<dbReference type="PANTHER" id="PTHR24320:SF283">
    <property type="entry name" value="RETINOL DEHYDROGENASE 11"/>
    <property type="match status" value="1"/>
</dbReference>
<dbReference type="GO" id="GO:0016491">
    <property type="term" value="F:oxidoreductase activity"/>
    <property type="evidence" value="ECO:0007669"/>
    <property type="project" value="UniProtKB-KW"/>
</dbReference>
<evidence type="ECO:0000256" key="1">
    <source>
        <dbReference type="ARBA" id="ARBA00006484"/>
    </source>
</evidence>
<dbReference type="InterPro" id="IPR002347">
    <property type="entry name" value="SDR_fam"/>
</dbReference>
<evidence type="ECO:0008006" key="5">
    <source>
        <dbReference type="Google" id="ProtNLM"/>
    </source>
</evidence>
<dbReference type="SUPFAM" id="SSF51735">
    <property type="entry name" value="NAD(P)-binding Rossmann-fold domains"/>
    <property type="match status" value="1"/>
</dbReference>
<evidence type="ECO:0000313" key="3">
    <source>
        <dbReference type="EMBL" id="KAJ7366259.1"/>
    </source>
</evidence>
<protein>
    <recommendedName>
        <fullName evidence="5">Short-chain dehydrogenase</fullName>
    </recommendedName>
</protein>
<feature type="non-terminal residue" evidence="3">
    <location>
        <position position="194"/>
    </location>
</feature>
<dbReference type="InterPro" id="IPR036291">
    <property type="entry name" value="NAD(P)-bd_dom_sf"/>
</dbReference>
<name>A0AAD7F2Y2_9AGAR</name>
<dbReference type="Proteomes" id="UP001218218">
    <property type="component" value="Unassembled WGS sequence"/>
</dbReference>
<dbReference type="PANTHER" id="PTHR24320">
    <property type="entry name" value="RETINOL DEHYDROGENASE"/>
    <property type="match status" value="1"/>
</dbReference>
<dbReference type="Pfam" id="PF00106">
    <property type="entry name" value="adh_short"/>
    <property type="match status" value="1"/>
</dbReference>
<dbReference type="AlphaFoldDB" id="A0AAD7F2Y2"/>
<evidence type="ECO:0000256" key="2">
    <source>
        <dbReference type="ARBA" id="ARBA00023002"/>
    </source>
</evidence>
<dbReference type="Gene3D" id="3.40.50.720">
    <property type="entry name" value="NAD(P)-binding Rossmann-like Domain"/>
    <property type="match status" value="1"/>
</dbReference>
<organism evidence="3 4">
    <name type="scientific">Mycena albidolilacea</name>
    <dbReference type="NCBI Taxonomy" id="1033008"/>
    <lineage>
        <taxon>Eukaryota</taxon>
        <taxon>Fungi</taxon>
        <taxon>Dikarya</taxon>
        <taxon>Basidiomycota</taxon>
        <taxon>Agaricomycotina</taxon>
        <taxon>Agaricomycetes</taxon>
        <taxon>Agaricomycetidae</taxon>
        <taxon>Agaricales</taxon>
        <taxon>Marasmiineae</taxon>
        <taxon>Mycenaceae</taxon>
        <taxon>Mycena</taxon>
    </lineage>
</organism>
<keyword evidence="2" id="KW-0560">Oxidoreductase</keyword>
<proteinExistence type="inferred from homology"/>
<reference evidence="3" key="1">
    <citation type="submission" date="2023-03" db="EMBL/GenBank/DDBJ databases">
        <title>Massive genome expansion in bonnet fungi (Mycena s.s.) driven by repeated elements and novel gene families across ecological guilds.</title>
        <authorList>
            <consortium name="Lawrence Berkeley National Laboratory"/>
            <person name="Harder C.B."/>
            <person name="Miyauchi S."/>
            <person name="Viragh M."/>
            <person name="Kuo A."/>
            <person name="Thoen E."/>
            <person name="Andreopoulos B."/>
            <person name="Lu D."/>
            <person name="Skrede I."/>
            <person name="Drula E."/>
            <person name="Henrissat B."/>
            <person name="Morin E."/>
            <person name="Kohler A."/>
            <person name="Barry K."/>
            <person name="LaButti K."/>
            <person name="Morin E."/>
            <person name="Salamov A."/>
            <person name="Lipzen A."/>
            <person name="Mereny Z."/>
            <person name="Hegedus B."/>
            <person name="Baldrian P."/>
            <person name="Stursova M."/>
            <person name="Weitz H."/>
            <person name="Taylor A."/>
            <person name="Grigoriev I.V."/>
            <person name="Nagy L.G."/>
            <person name="Martin F."/>
            <person name="Kauserud H."/>
        </authorList>
    </citation>
    <scope>NUCLEOTIDE SEQUENCE</scope>
    <source>
        <strain evidence="3">CBHHK002</strain>
    </source>
</reference>
<comment type="similarity">
    <text evidence="1">Belongs to the short-chain dehydrogenases/reductases (SDR) family.</text>
</comment>
<dbReference type="EMBL" id="JARIHO010000002">
    <property type="protein sequence ID" value="KAJ7366259.1"/>
    <property type="molecule type" value="Genomic_DNA"/>
</dbReference>
<accession>A0AAD7F2Y2</accession>
<gene>
    <name evidence="3" type="ORF">DFH08DRAFT_678623</name>
</gene>
<sequence length="194" mass="20706">VLITGTSINGIGFETARVLAKYANLVIITGYNSERQAIIKEVPGANIRQLVLDLSSLAAVRKAAAEVNAYAEPLHVLINNAAAPAGKFKLTVDNLETQIATDHIGPFLFTKLLVPKLLAARAESYTPRVVIVASLAHTFGSGIDLNMVANADPVKYKGSHNYFQAKSANILFGRELSKRAGGKLNAFSLHPGRA</sequence>
<keyword evidence="4" id="KW-1185">Reference proteome</keyword>
<comment type="caution">
    <text evidence="3">The sequence shown here is derived from an EMBL/GenBank/DDBJ whole genome shotgun (WGS) entry which is preliminary data.</text>
</comment>
<evidence type="ECO:0000313" key="4">
    <source>
        <dbReference type="Proteomes" id="UP001218218"/>
    </source>
</evidence>